<feature type="region of interest" description="Disordered" evidence="1">
    <location>
        <begin position="1"/>
        <end position="20"/>
    </location>
</feature>
<reference evidence="2 3" key="1">
    <citation type="journal article" date="2015" name="Mol. Biochem. Parasitol.">
        <title>Identification of polymorphic genes for use in assemblage B genotyping assays through comparative genomics of multiple assemblage B Giardia duodenalis isolates.</title>
        <authorList>
            <person name="Wielinga C."/>
            <person name="Thompson R.C."/>
            <person name="Monis P."/>
            <person name="Ryan U."/>
        </authorList>
    </citation>
    <scope>NUCLEOTIDE SEQUENCE [LARGE SCALE GENOMIC DNA]</scope>
    <source>
        <strain evidence="2 3">BAH15c1</strain>
    </source>
</reference>
<gene>
    <name evidence="2" type="ORF">QR46_2364</name>
</gene>
<comment type="caution">
    <text evidence="2">The sequence shown here is derived from an EMBL/GenBank/DDBJ whole genome shotgun (WGS) entry which is preliminary data.</text>
</comment>
<proteinExistence type="predicted"/>
<dbReference type="VEuPathDB" id="GiardiaDB:QR46_2364"/>
<evidence type="ECO:0000256" key="1">
    <source>
        <dbReference type="SAM" id="MobiDB-lite"/>
    </source>
</evidence>
<organism evidence="2 3">
    <name type="scientific">Giardia duodenalis assemblage B</name>
    <dbReference type="NCBI Taxonomy" id="1394984"/>
    <lineage>
        <taxon>Eukaryota</taxon>
        <taxon>Metamonada</taxon>
        <taxon>Diplomonadida</taxon>
        <taxon>Hexamitidae</taxon>
        <taxon>Giardiinae</taxon>
        <taxon>Giardia</taxon>
    </lineage>
</organism>
<protein>
    <submittedName>
        <fullName evidence="2">Uncharacterized protein</fullName>
    </submittedName>
</protein>
<dbReference type="EMBL" id="JXTI01000061">
    <property type="protein sequence ID" value="KWX13665.1"/>
    <property type="molecule type" value="Genomic_DNA"/>
</dbReference>
<dbReference type="OrthoDB" id="10260554at2759"/>
<dbReference type="AlphaFoldDB" id="A0A132NUD8"/>
<evidence type="ECO:0000313" key="3">
    <source>
        <dbReference type="Proteomes" id="UP000070089"/>
    </source>
</evidence>
<accession>A0A132NUD8</accession>
<name>A0A132NUD8_GIAIN</name>
<dbReference type="Proteomes" id="UP000070089">
    <property type="component" value="Unassembled WGS sequence"/>
</dbReference>
<sequence>MDDFFGFGDNVPDAAPNTIDPFAPQAATSVSNAEDMFGFGDTPAVTAPPTLASAPAPTVSFFPGPEQHNQPVINVFETAAAFPAPEPVAPVAAPVETYSAPAPAPAPPSLPSVPQASTNYQSAAVPAISVPVVQVSTQPGQLPSTLTPYAPLPPAMHLSPEYEAALNDPEVLVAYQRDNSIAKTNEIKYKAFQNLQDKNHEAAKALVYQQSIEYRKAYMEKFQKEGEARKAQQCVKREKVRRALLEGGSVPWVRVRSLARDDATGSEQALRQLEAIKAKSTFDYRANELLNK</sequence>
<evidence type="ECO:0000313" key="2">
    <source>
        <dbReference type="EMBL" id="KWX13665.1"/>
    </source>
</evidence>